<protein>
    <submittedName>
        <fullName evidence="5">Transcriptional regulator</fullName>
    </submittedName>
</protein>
<dbReference type="PANTHER" id="PTHR33154">
    <property type="entry name" value="TRANSCRIPTIONAL REGULATOR, ARSR FAMILY"/>
    <property type="match status" value="1"/>
</dbReference>
<evidence type="ECO:0000259" key="4">
    <source>
        <dbReference type="SMART" id="SM00418"/>
    </source>
</evidence>
<comment type="caution">
    <text evidence="5">The sequence shown here is derived from an EMBL/GenBank/DDBJ whole genome shotgun (WGS) entry which is preliminary data.</text>
</comment>
<dbReference type="Pfam" id="PF12840">
    <property type="entry name" value="HTH_20"/>
    <property type="match status" value="1"/>
</dbReference>
<dbReference type="InterPro" id="IPR036390">
    <property type="entry name" value="WH_DNA-bd_sf"/>
</dbReference>
<dbReference type="Gene3D" id="1.10.10.10">
    <property type="entry name" value="Winged helix-like DNA-binding domain superfamily/Winged helix DNA-binding domain"/>
    <property type="match status" value="1"/>
</dbReference>
<dbReference type="PANTHER" id="PTHR33154:SF15">
    <property type="entry name" value="REGULATORY PROTEIN ARSR"/>
    <property type="match status" value="1"/>
</dbReference>
<dbReference type="InterPro" id="IPR001845">
    <property type="entry name" value="HTH_ArsR_DNA-bd_dom"/>
</dbReference>
<keyword evidence="1" id="KW-0805">Transcription regulation</keyword>
<evidence type="ECO:0000256" key="1">
    <source>
        <dbReference type="ARBA" id="ARBA00023015"/>
    </source>
</evidence>
<organism evidence="5 6">
    <name type="scientific">Paractinoplanes rishiriensis</name>
    <dbReference type="NCBI Taxonomy" id="1050105"/>
    <lineage>
        <taxon>Bacteria</taxon>
        <taxon>Bacillati</taxon>
        <taxon>Actinomycetota</taxon>
        <taxon>Actinomycetes</taxon>
        <taxon>Micromonosporales</taxon>
        <taxon>Micromonosporaceae</taxon>
        <taxon>Paractinoplanes</taxon>
    </lineage>
</organism>
<keyword evidence="2" id="KW-0238">DNA-binding</keyword>
<dbReference type="SUPFAM" id="SSF46785">
    <property type="entry name" value="Winged helix' DNA-binding domain"/>
    <property type="match status" value="1"/>
</dbReference>
<gene>
    <name evidence="5" type="ORF">Ari01nite_40480</name>
</gene>
<dbReference type="SMART" id="SM00418">
    <property type="entry name" value="HTH_ARSR"/>
    <property type="match status" value="1"/>
</dbReference>
<dbReference type="EMBL" id="BOMV01000048">
    <property type="protein sequence ID" value="GIE96583.1"/>
    <property type="molecule type" value="Genomic_DNA"/>
</dbReference>
<keyword evidence="6" id="KW-1185">Reference proteome</keyword>
<dbReference type="GO" id="GO:0003700">
    <property type="term" value="F:DNA-binding transcription factor activity"/>
    <property type="evidence" value="ECO:0007669"/>
    <property type="project" value="InterPro"/>
</dbReference>
<dbReference type="AlphaFoldDB" id="A0A919JXI5"/>
<reference evidence="5" key="1">
    <citation type="submission" date="2021-01" db="EMBL/GenBank/DDBJ databases">
        <title>Whole genome shotgun sequence of Actinoplanes rishiriensis NBRC 108556.</title>
        <authorList>
            <person name="Komaki H."/>
            <person name="Tamura T."/>
        </authorList>
    </citation>
    <scope>NUCLEOTIDE SEQUENCE</scope>
    <source>
        <strain evidence="5">NBRC 108556</strain>
    </source>
</reference>
<evidence type="ECO:0000313" key="6">
    <source>
        <dbReference type="Proteomes" id="UP000636960"/>
    </source>
</evidence>
<dbReference type="InterPro" id="IPR036388">
    <property type="entry name" value="WH-like_DNA-bd_sf"/>
</dbReference>
<feature type="domain" description="HTH arsR-type" evidence="4">
    <location>
        <begin position="17"/>
        <end position="111"/>
    </location>
</feature>
<sequence length="204" mass="23131">MSAMADQGEPRELTDPAALKALGHPIRQQILRRLRRDGPATSTSLARALAESTGTTSYHLRRLAEHGFVQELPERGNGRERWWEAPRQDIRFGRRSHMSAAARDAFAELGRLEVAADVEAFTHFQQRRDTLGEWGDALLFARGALRLTPEELLRFWNDYMALFQRYADETREPADGARQVLLRFLAFPDVDEDAAATRPTDGDN</sequence>
<name>A0A919JXI5_9ACTN</name>
<dbReference type="GO" id="GO:0003677">
    <property type="term" value="F:DNA binding"/>
    <property type="evidence" value="ECO:0007669"/>
    <property type="project" value="UniProtKB-KW"/>
</dbReference>
<dbReference type="InterPro" id="IPR011991">
    <property type="entry name" value="ArsR-like_HTH"/>
</dbReference>
<evidence type="ECO:0000256" key="2">
    <source>
        <dbReference type="ARBA" id="ARBA00023125"/>
    </source>
</evidence>
<proteinExistence type="predicted"/>
<dbReference type="CDD" id="cd00090">
    <property type="entry name" value="HTH_ARSR"/>
    <property type="match status" value="1"/>
</dbReference>
<dbReference type="InterPro" id="IPR051081">
    <property type="entry name" value="HTH_MetalResp_TranReg"/>
</dbReference>
<dbReference type="Proteomes" id="UP000636960">
    <property type="component" value="Unassembled WGS sequence"/>
</dbReference>
<accession>A0A919JXI5</accession>
<evidence type="ECO:0000313" key="5">
    <source>
        <dbReference type="EMBL" id="GIE96583.1"/>
    </source>
</evidence>
<keyword evidence="3" id="KW-0804">Transcription</keyword>
<evidence type="ECO:0000256" key="3">
    <source>
        <dbReference type="ARBA" id="ARBA00023163"/>
    </source>
</evidence>